<dbReference type="EMBL" id="FOQO01000016">
    <property type="protein sequence ID" value="SFJ91691.1"/>
    <property type="molecule type" value="Genomic_DNA"/>
</dbReference>
<keyword evidence="2" id="KW-1185">Reference proteome</keyword>
<reference evidence="1 2" key="1">
    <citation type="submission" date="2016-10" db="EMBL/GenBank/DDBJ databases">
        <authorList>
            <person name="de Groot N.N."/>
        </authorList>
    </citation>
    <scope>NUCLEOTIDE SEQUENCE [LARGE SCALE GENOMIC DNA]</scope>
    <source>
        <strain evidence="1 2">RK1</strain>
    </source>
</reference>
<gene>
    <name evidence="1" type="ORF">SAMN05444682_11610</name>
</gene>
<protein>
    <submittedName>
        <fullName evidence="1">Uncharacterized protein</fullName>
    </submittedName>
</protein>
<dbReference type="AlphaFoldDB" id="A0A1I3VC25"/>
<evidence type="ECO:0000313" key="1">
    <source>
        <dbReference type="EMBL" id="SFJ91691.1"/>
    </source>
</evidence>
<organism evidence="1 2">
    <name type="scientific">Parapedobacter indicus</name>
    <dbReference type="NCBI Taxonomy" id="1477437"/>
    <lineage>
        <taxon>Bacteria</taxon>
        <taxon>Pseudomonadati</taxon>
        <taxon>Bacteroidota</taxon>
        <taxon>Sphingobacteriia</taxon>
        <taxon>Sphingobacteriales</taxon>
        <taxon>Sphingobacteriaceae</taxon>
        <taxon>Parapedobacter</taxon>
    </lineage>
</organism>
<proteinExistence type="predicted"/>
<sequence length="101" mass="11803">MNERNGSKTDNKTDNRKLKNRPYLLETAFVVALKRSPVRYGLESSHGSKHMLFLHNRNRYPASFLQPLSIYYPVDNPYSRCELIYVSARLCMPDLLPKAWV</sequence>
<name>A0A1I3VC25_9SPHI</name>
<accession>A0A1I3VC25</accession>
<dbReference type="Proteomes" id="UP000198670">
    <property type="component" value="Unassembled WGS sequence"/>
</dbReference>
<evidence type="ECO:0000313" key="2">
    <source>
        <dbReference type="Proteomes" id="UP000198670"/>
    </source>
</evidence>